<dbReference type="Proteomes" id="UP000018208">
    <property type="component" value="Unassembled WGS sequence"/>
</dbReference>
<sequence length="248" mass="29380">MRWKTSEHLCIPHDQHMAEITILNQKLKREYESSSLSFKRLNIQQNSDIDKYVTSVLNIFTSKNNSHLKPIYHLTNPYEETIHDFRVEQYIKTPKSTKLYKQAKKSQQPPFIDTEIMEKRKYLQYYSEASKIFDLLEQLKAKFSERYVPNGAQFYYKNEENQSLTQHDYDFSEIFQKVNKLHKGLSLSPKLINRLDAYFNWKDLVKCQLALKQLLNGRKLKGQVLLLTDNDSDFCKIIACIILSIVLK</sequence>
<organism evidence="1">
    <name type="scientific">Spironucleus salmonicida</name>
    <dbReference type="NCBI Taxonomy" id="348837"/>
    <lineage>
        <taxon>Eukaryota</taxon>
        <taxon>Metamonada</taxon>
        <taxon>Diplomonadida</taxon>
        <taxon>Hexamitidae</taxon>
        <taxon>Hexamitinae</taxon>
        <taxon>Spironucleus</taxon>
    </lineage>
</organism>
<evidence type="ECO:0000313" key="2">
    <source>
        <dbReference type="EMBL" id="KAH0573493.1"/>
    </source>
</evidence>
<reference evidence="1 2" key="1">
    <citation type="journal article" date="2014" name="PLoS Genet.">
        <title>The Genome of Spironucleus salmonicida Highlights a Fish Pathogen Adapted to Fluctuating Environments.</title>
        <authorList>
            <person name="Xu F."/>
            <person name="Jerlstrom-Hultqvist J."/>
            <person name="Einarsson E."/>
            <person name="Astvaldsson A."/>
            <person name="Svard S.G."/>
            <person name="Andersson J.O."/>
        </authorList>
    </citation>
    <scope>NUCLEOTIDE SEQUENCE</scope>
    <source>
        <strain evidence="2">ATCC 50377</strain>
    </source>
</reference>
<proteinExistence type="predicted"/>
<dbReference type="AlphaFoldDB" id="V6LZC5"/>
<protein>
    <submittedName>
        <fullName evidence="1">Uncharacterized protein</fullName>
    </submittedName>
</protein>
<dbReference type="EMBL" id="KI546083">
    <property type="protein sequence ID" value="EST46164.1"/>
    <property type="molecule type" value="Genomic_DNA"/>
</dbReference>
<keyword evidence="3" id="KW-1185">Reference proteome</keyword>
<reference evidence="2" key="2">
    <citation type="submission" date="2020-12" db="EMBL/GenBank/DDBJ databases">
        <title>New Spironucleus salmonicida genome in near-complete chromosomes.</title>
        <authorList>
            <person name="Xu F."/>
            <person name="Kurt Z."/>
            <person name="Jimenez-Gonzalez A."/>
            <person name="Astvaldsson A."/>
            <person name="Andersson J.O."/>
            <person name="Svard S.G."/>
        </authorList>
    </citation>
    <scope>NUCLEOTIDE SEQUENCE</scope>
    <source>
        <strain evidence="2">ATCC 50377</strain>
    </source>
</reference>
<name>V6LZC5_9EUKA</name>
<accession>V6LZC5</accession>
<evidence type="ECO:0000313" key="3">
    <source>
        <dbReference type="Proteomes" id="UP000018208"/>
    </source>
</evidence>
<dbReference type="EMBL" id="AUWU02000004">
    <property type="protein sequence ID" value="KAH0573493.1"/>
    <property type="molecule type" value="Genomic_DNA"/>
</dbReference>
<evidence type="ECO:0000313" key="1">
    <source>
        <dbReference type="EMBL" id="EST46164.1"/>
    </source>
</evidence>
<dbReference type="VEuPathDB" id="GiardiaDB:SS50377_23427"/>
<gene>
    <name evidence="1" type="ORF">SS50377_13756</name>
    <name evidence="2" type="ORF">SS50377_23427</name>
</gene>